<feature type="compositionally biased region" description="Basic residues" evidence="1">
    <location>
        <begin position="96"/>
        <end position="105"/>
    </location>
</feature>
<dbReference type="Proteomes" id="UP000036938">
    <property type="component" value="Unassembled WGS sequence"/>
</dbReference>
<dbReference type="EMBL" id="AQQZ01000002">
    <property type="protein sequence ID" value="KNG94662.1"/>
    <property type="molecule type" value="Genomic_DNA"/>
</dbReference>
<accession>A0A0L1JSH8</accession>
<protein>
    <submittedName>
        <fullName evidence="2">Uncharacterized protein</fullName>
    </submittedName>
</protein>
<proteinExistence type="predicted"/>
<comment type="caution">
    <text evidence="2">The sequence shown here is derived from an EMBL/GenBank/DDBJ whole genome shotgun (WGS) entry which is preliminary data.</text>
</comment>
<evidence type="ECO:0000313" key="2">
    <source>
        <dbReference type="EMBL" id="KNG94662.1"/>
    </source>
</evidence>
<reference evidence="2 3" key="1">
    <citation type="journal article" date="2015" name="Int. J. Syst. Evol. Microbiol.">
        <title>Aestuariivita atlantica sp. nov., isolated from deep sea sediment of the Atlantic Ocean.</title>
        <authorList>
            <person name="Li G."/>
            <person name="Lai Q."/>
            <person name="Du Y."/>
            <person name="Liu X."/>
            <person name="Sun F."/>
            <person name="Shao Z."/>
        </authorList>
    </citation>
    <scope>NUCLEOTIDE SEQUENCE [LARGE SCALE GENOMIC DNA]</scope>
    <source>
        <strain evidence="2 3">22II-S11-z3</strain>
    </source>
</reference>
<organism evidence="2 3">
    <name type="scientific">Pseudaestuariivita atlantica</name>
    <dbReference type="NCBI Taxonomy" id="1317121"/>
    <lineage>
        <taxon>Bacteria</taxon>
        <taxon>Pseudomonadati</taxon>
        <taxon>Pseudomonadota</taxon>
        <taxon>Alphaproteobacteria</taxon>
        <taxon>Rhodobacterales</taxon>
        <taxon>Paracoccaceae</taxon>
        <taxon>Pseudaestuariivita</taxon>
    </lineage>
</organism>
<feature type="compositionally biased region" description="Basic and acidic residues" evidence="1">
    <location>
        <begin position="9"/>
        <end position="23"/>
    </location>
</feature>
<gene>
    <name evidence="2" type="ORF">ATO11_04485</name>
</gene>
<feature type="region of interest" description="Disordered" evidence="1">
    <location>
        <begin position="85"/>
        <end position="105"/>
    </location>
</feature>
<feature type="region of interest" description="Disordered" evidence="1">
    <location>
        <begin position="1"/>
        <end position="23"/>
    </location>
</feature>
<name>A0A0L1JSH8_9RHOB</name>
<evidence type="ECO:0000256" key="1">
    <source>
        <dbReference type="SAM" id="MobiDB-lite"/>
    </source>
</evidence>
<keyword evidence="3" id="KW-1185">Reference proteome</keyword>
<sequence>MMRATGTDLRPDARENDCGTREEGDSMAVALCRSGTGFFDLVAESEAELARAILIIMETVPVTAVGWLEPHMVVDRDTFRAILEPPAAPCPQRPRPSGRRRPRPTRRAALRMCADQRAEISDEVLRHGFVTEAERVELARLRKELGLPAHQHRAACHVIASTAAVIALNATQAAAGVLAYLPTF</sequence>
<evidence type="ECO:0000313" key="3">
    <source>
        <dbReference type="Proteomes" id="UP000036938"/>
    </source>
</evidence>
<dbReference type="AlphaFoldDB" id="A0A0L1JSH8"/>